<keyword evidence="2" id="KW-1185">Reference proteome</keyword>
<proteinExistence type="predicted"/>
<gene>
    <name evidence="1" type="ORF">GHYDROH2_30750</name>
</gene>
<evidence type="ECO:0000313" key="1">
    <source>
        <dbReference type="EMBL" id="GLI39574.1"/>
    </source>
</evidence>
<dbReference type="AlphaFoldDB" id="A0A9W6G294"/>
<dbReference type="Proteomes" id="UP001144352">
    <property type="component" value="Unassembled WGS sequence"/>
</dbReference>
<evidence type="ECO:0000313" key="2">
    <source>
        <dbReference type="Proteomes" id="UP001144352"/>
    </source>
</evidence>
<sequence length="216" mass="24765">MAKPRSRKEMIAFLATHQRYDTMSSWNRGTSFSRNIKLHRIQFPDNATRNRAWDLLDVEDAFVEFDDTIAGFNARNDYRYQIHRNGRSGGYLVLYRGGRKDTGYKSYCPACGQRNYRIAEEGKDLCGVCKHPRRNYTHPVMTAYTSGESVGEPSGDYDDWNTSNLKELVDIVWDFDRTVDAAIRTFIDFTLHNEAADETIMVPRTVKVSRPLGGAS</sequence>
<name>A0A9W6G294_9BACT</name>
<comment type="caution">
    <text evidence="1">The sequence shown here is derived from an EMBL/GenBank/DDBJ whole genome shotgun (WGS) entry which is preliminary data.</text>
</comment>
<reference evidence="1" key="1">
    <citation type="submission" date="2022-12" db="EMBL/GenBank/DDBJ databases">
        <title>Reference genome sequencing for broad-spectrum identification of bacterial and archaeal isolates by mass spectrometry.</title>
        <authorList>
            <person name="Sekiguchi Y."/>
            <person name="Tourlousse D.M."/>
        </authorList>
    </citation>
    <scope>NUCLEOTIDE SEQUENCE</scope>
    <source>
        <strain evidence="1">H2</strain>
    </source>
</reference>
<dbReference type="EMBL" id="BSDS01000002">
    <property type="protein sequence ID" value="GLI39574.1"/>
    <property type="molecule type" value="Genomic_DNA"/>
</dbReference>
<organism evidence="1 2">
    <name type="scientific">Geobacter hydrogenophilus</name>
    <dbReference type="NCBI Taxonomy" id="40983"/>
    <lineage>
        <taxon>Bacteria</taxon>
        <taxon>Pseudomonadati</taxon>
        <taxon>Thermodesulfobacteriota</taxon>
        <taxon>Desulfuromonadia</taxon>
        <taxon>Geobacterales</taxon>
        <taxon>Geobacteraceae</taxon>
        <taxon>Geobacter</taxon>
    </lineage>
</organism>
<accession>A0A9W6G294</accession>
<protein>
    <submittedName>
        <fullName evidence="1">Uncharacterized protein</fullName>
    </submittedName>
</protein>
<dbReference type="RefSeq" id="WP_214187507.1">
    <property type="nucleotide sequence ID" value="NZ_BSDS01000002.1"/>
</dbReference>